<organism evidence="2 3">
    <name type="scientific">Haematococcus lacustris</name>
    <name type="common">Green alga</name>
    <name type="synonym">Haematococcus pluvialis</name>
    <dbReference type="NCBI Taxonomy" id="44745"/>
    <lineage>
        <taxon>Eukaryota</taxon>
        <taxon>Viridiplantae</taxon>
        <taxon>Chlorophyta</taxon>
        <taxon>core chlorophytes</taxon>
        <taxon>Chlorophyceae</taxon>
        <taxon>CS clade</taxon>
        <taxon>Chlamydomonadales</taxon>
        <taxon>Haematococcaceae</taxon>
        <taxon>Haematococcus</taxon>
    </lineage>
</organism>
<keyword evidence="1" id="KW-0472">Membrane</keyword>
<accession>A0A6A0A6U9</accession>
<protein>
    <submittedName>
        <fullName evidence="2">Sortilin</fullName>
    </submittedName>
</protein>
<proteinExistence type="predicted"/>
<evidence type="ECO:0000313" key="2">
    <source>
        <dbReference type="EMBL" id="GFH28114.1"/>
    </source>
</evidence>
<gene>
    <name evidence="2" type="ORF">HaLaN_26551</name>
</gene>
<evidence type="ECO:0000313" key="3">
    <source>
        <dbReference type="Proteomes" id="UP000485058"/>
    </source>
</evidence>
<dbReference type="Proteomes" id="UP000485058">
    <property type="component" value="Unassembled WGS sequence"/>
</dbReference>
<evidence type="ECO:0000256" key="1">
    <source>
        <dbReference type="SAM" id="Phobius"/>
    </source>
</evidence>
<dbReference type="EMBL" id="BLLF01003749">
    <property type="protein sequence ID" value="GFH28114.1"/>
    <property type="molecule type" value="Genomic_DNA"/>
</dbReference>
<reference evidence="2 3" key="1">
    <citation type="submission" date="2020-02" db="EMBL/GenBank/DDBJ databases">
        <title>Draft genome sequence of Haematococcus lacustris strain NIES-144.</title>
        <authorList>
            <person name="Morimoto D."/>
            <person name="Nakagawa S."/>
            <person name="Yoshida T."/>
            <person name="Sawayama S."/>
        </authorList>
    </citation>
    <scope>NUCLEOTIDE SEQUENCE [LARGE SCALE GENOMIC DNA]</scope>
    <source>
        <strain evidence="2 3">NIES-144</strain>
    </source>
</reference>
<keyword evidence="1" id="KW-1133">Transmembrane helix</keyword>
<name>A0A6A0A6U9_HAELA</name>
<dbReference type="AlphaFoldDB" id="A0A6A0A6U9"/>
<feature type="transmembrane region" description="Helical" evidence="1">
    <location>
        <begin position="21"/>
        <end position="46"/>
    </location>
</feature>
<comment type="caution">
    <text evidence="2">The sequence shown here is derived from an EMBL/GenBank/DDBJ whole genome shotgun (WGS) entry which is preliminary data.</text>
</comment>
<keyword evidence="3" id="KW-1185">Reference proteome</keyword>
<keyword evidence="1" id="KW-0812">Transmembrane</keyword>
<sequence>PGDSCLGTGTGYSGGRPRHSALFGFLIFLLVVLLLAAMFVAWWLYLATEPQRDTVRDLAAGSVAAVSSAVAWVQEKIRGRRAGSDADLHYFQPLGDLGDGLDEDVDARRSLFTLK</sequence>
<feature type="non-terminal residue" evidence="2">
    <location>
        <position position="1"/>
    </location>
</feature>